<evidence type="ECO:0000256" key="3">
    <source>
        <dbReference type="ARBA" id="ARBA00022737"/>
    </source>
</evidence>
<name>A0AAD6A309_9POAL</name>
<protein>
    <submittedName>
        <fullName evidence="8">Uncharacterized protein</fullName>
    </submittedName>
</protein>
<evidence type="ECO:0000313" key="8">
    <source>
        <dbReference type="EMBL" id="KAJ3708787.1"/>
    </source>
</evidence>
<dbReference type="AlphaFoldDB" id="A0AAD6A309"/>
<gene>
    <name evidence="8" type="ORF">LUZ61_012492</name>
</gene>
<comment type="similarity">
    <text evidence="1">Belongs to the disease resistance NB-LRR family.</text>
</comment>
<evidence type="ECO:0000313" key="9">
    <source>
        <dbReference type="Proteomes" id="UP001210211"/>
    </source>
</evidence>
<proteinExistence type="inferred from homology"/>
<dbReference type="InterPro" id="IPR002182">
    <property type="entry name" value="NB-ARC"/>
</dbReference>
<evidence type="ECO:0000259" key="6">
    <source>
        <dbReference type="Pfam" id="PF00931"/>
    </source>
</evidence>
<dbReference type="Proteomes" id="UP001210211">
    <property type="component" value="Unassembled WGS sequence"/>
</dbReference>
<keyword evidence="2" id="KW-0433">Leucine-rich repeat</keyword>
<dbReference type="PANTHER" id="PTHR19338:SF66">
    <property type="entry name" value="NB-ARC DOMAIN-CONTAINING PROTEIN"/>
    <property type="match status" value="1"/>
</dbReference>
<feature type="domain" description="Disease resistance N-terminal" evidence="7">
    <location>
        <begin position="5"/>
        <end position="93"/>
    </location>
</feature>
<dbReference type="Gene3D" id="1.20.5.4130">
    <property type="match status" value="1"/>
</dbReference>
<dbReference type="PANTHER" id="PTHR19338">
    <property type="entry name" value="TRANSLOCASE OF INNER MITOCHONDRIAL MEMBRANE 13 HOMOLOG"/>
    <property type="match status" value="1"/>
</dbReference>
<keyword evidence="5" id="KW-0611">Plant defense</keyword>
<evidence type="ECO:0000256" key="2">
    <source>
        <dbReference type="ARBA" id="ARBA00022614"/>
    </source>
</evidence>
<keyword evidence="9" id="KW-1185">Reference proteome</keyword>
<sequence>MESLVNFVAGKLGAMKVEEAQFLGGVGKQVKWVETELIRIKCCLMDADTKRRKGDARAENWLNELRDVAYRIEDAIDTFYVEIEDKPQDDSSRLSHKFRKLCHMPKKIPGLHKLGQELGEIRDVLDGIKKSRVEYGIEALPQDTKRERSEADQLPMRAKAYLDVDETKIVGLDADKGNILNLLLNSAETPRRAVITIVGPGGLGKTTLARMVYERQVHMYIYISLLGFFV</sequence>
<dbReference type="InterPro" id="IPR041118">
    <property type="entry name" value="Rx_N"/>
</dbReference>
<dbReference type="SUPFAM" id="SSF52540">
    <property type="entry name" value="P-loop containing nucleoside triphosphate hydrolases"/>
    <property type="match status" value="1"/>
</dbReference>
<dbReference type="CDD" id="cd14798">
    <property type="entry name" value="RX-CC_like"/>
    <property type="match status" value="1"/>
</dbReference>
<dbReference type="GO" id="GO:0006952">
    <property type="term" value="P:defense response"/>
    <property type="evidence" value="ECO:0007669"/>
    <property type="project" value="UniProtKB-KW"/>
</dbReference>
<accession>A0AAD6A309</accession>
<dbReference type="InterPro" id="IPR027417">
    <property type="entry name" value="P-loop_NTPase"/>
</dbReference>
<comment type="caution">
    <text evidence="8">The sequence shown here is derived from an EMBL/GenBank/DDBJ whole genome shotgun (WGS) entry which is preliminary data.</text>
</comment>
<reference evidence="8 9" key="1">
    <citation type="journal article" date="2022" name="Cell">
        <title>Repeat-based holocentromeres influence genome architecture and karyotype evolution.</title>
        <authorList>
            <person name="Hofstatter P.G."/>
            <person name="Thangavel G."/>
            <person name="Lux T."/>
            <person name="Neumann P."/>
            <person name="Vondrak T."/>
            <person name="Novak P."/>
            <person name="Zhang M."/>
            <person name="Costa L."/>
            <person name="Castellani M."/>
            <person name="Scott A."/>
            <person name="Toegelov H."/>
            <person name="Fuchs J."/>
            <person name="Mata-Sucre Y."/>
            <person name="Dias Y."/>
            <person name="Vanzela A.L.L."/>
            <person name="Huettel B."/>
            <person name="Almeida C.C.S."/>
            <person name="Simkova H."/>
            <person name="Souza G."/>
            <person name="Pedrosa-Harand A."/>
            <person name="Macas J."/>
            <person name="Mayer K.F.X."/>
            <person name="Houben A."/>
            <person name="Marques A."/>
        </authorList>
    </citation>
    <scope>NUCLEOTIDE SEQUENCE [LARGE SCALE GENOMIC DNA]</scope>
    <source>
        <strain evidence="8">RhyTen1mFocal</strain>
    </source>
</reference>
<dbReference type="EMBL" id="JAMRDG010000001">
    <property type="protein sequence ID" value="KAJ3708787.1"/>
    <property type="molecule type" value="Genomic_DNA"/>
</dbReference>
<dbReference type="Gene3D" id="3.40.50.300">
    <property type="entry name" value="P-loop containing nucleotide triphosphate hydrolases"/>
    <property type="match status" value="1"/>
</dbReference>
<organism evidence="8 9">
    <name type="scientific">Rhynchospora tenuis</name>
    <dbReference type="NCBI Taxonomy" id="198213"/>
    <lineage>
        <taxon>Eukaryota</taxon>
        <taxon>Viridiplantae</taxon>
        <taxon>Streptophyta</taxon>
        <taxon>Embryophyta</taxon>
        <taxon>Tracheophyta</taxon>
        <taxon>Spermatophyta</taxon>
        <taxon>Magnoliopsida</taxon>
        <taxon>Liliopsida</taxon>
        <taxon>Poales</taxon>
        <taxon>Cyperaceae</taxon>
        <taxon>Cyperoideae</taxon>
        <taxon>Rhynchosporeae</taxon>
        <taxon>Rhynchospora</taxon>
    </lineage>
</organism>
<evidence type="ECO:0000256" key="1">
    <source>
        <dbReference type="ARBA" id="ARBA00008894"/>
    </source>
</evidence>
<dbReference type="Pfam" id="PF00931">
    <property type="entry name" value="NB-ARC"/>
    <property type="match status" value="1"/>
</dbReference>
<keyword evidence="4" id="KW-0547">Nucleotide-binding</keyword>
<dbReference type="GO" id="GO:0000166">
    <property type="term" value="F:nucleotide binding"/>
    <property type="evidence" value="ECO:0007669"/>
    <property type="project" value="UniProtKB-KW"/>
</dbReference>
<keyword evidence="3" id="KW-0677">Repeat</keyword>
<dbReference type="Pfam" id="PF18052">
    <property type="entry name" value="Rx_N"/>
    <property type="match status" value="1"/>
</dbReference>
<feature type="domain" description="NB-ARC" evidence="6">
    <location>
        <begin position="175"/>
        <end position="215"/>
    </location>
</feature>
<evidence type="ECO:0000256" key="4">
    <source>
        <dbReference type="ARBA" id="ARBA00022741"/>
    </source>
</evidence>
<dbReference type="InterPro" id="IPR038005">
    <property type="entry name" value="RX-like_CC"/>
</dbReference>
<evidence type="ECO:0000259" key="7">
    <source>
        <dbReference type="Pfam" id="PF18052"/>
    </source>
</evidence>
<evidence type="ECO:0000256" key="5">
    <source>
        <dbReference type="ARBA" id="ARBA00022821"/>
    </source>
</evidence>